<dbReference type="PATRIC" id="fig|1379870.5.peg.4667"/>
<name>A0A0E3V9F7_9BACT</name>
<organism evidence="2 3">
    <name type="scientific">Spirosoma radiotolerans</name>
    <dbReference type="NCBI Taxonomy" id="1379870"/>
    <lineage>
        <taxon>Bacteria</taxon>
        <taxon>Pseudomonadati</taxon>
        <taxon>Bacteroidota</taxon>
        <taxon>Cytophagia</taxon>
        <taxon>Cytophagales</taxon>
        <taxon>Cytophagaceae</taxon>
        <taxon>Spirosoma</taxon>
    </lineage>
</organism>
<dbReference type="CDD" id="cd06587">
    <property type="entry name" value="VOC"/>
    <property type="match status" value="1"/>
</dbReference>
<dbReference type="PANTHER" id="PTHR36113">
    <property type="entry name" value="LYASE, PUTATIVE-RELATED-RELATED"/>
    <property type="match status" value="1"/>
</dbReference>
<dbReference type="STRING" id="1379870.SD10_21615"/>
<reference evidence="2 3" key="1">
    <citation type="journal article" date="2014" name="Curr. Microbiol.">
        <title>Spirosoma radiotolerans sp. nov., a gamma-radiation-resistant bacterium isolated from gamma ray-irradiated soil.</title>
        <authorList>
            <person name="Lee J.J."/>
            <person name="Srinivasan S."/>
            <person name="Lim S."/>
            <person name="Joe M."/>
            <person name="Im S."/>
            <person name="Bae S.I."/>
            <person name="Park K.R."/>
            <person name="Han J.H."/>
            <person name="Park S.H."/>
            <person name="Joo B.M."/>
            <person name="Park S.J."/>
            <person name="Kim M.K."/>
        </authorList>
    </citation>
    <scope>NUCLEOTIDE SEQUENCE [LARGE SCALE GENOMIC DNA]</scope>
    <source>
        <strain evidence="2 3">DG5A</strain>
    </source>
</reference>
<dbReference type="Pfam" id="PF00903">
    <property type="entry name" value="Glyoxalase"/>
    <property type="match status" value="1"/>
</dbReference>
<dbReference type="HOGENOM" id="CLU_122783_1_0_10"/>
<dbReference type="PANTHER" id="PTHR36113:SF3">
    <property type="entry name" value="SLL5075 PROTEIN"/>
    <property type="match status" value="1"/>
</dbReference>
<dbReference type="SUPFAM" id="SSF54593">
    <property type="entry name" value="Glyoxalase/Bleomycin resistance protein/Dihydroxybiphenyl dioxygenase"/>
    <property type="match status" value="1"/>
</dbReference>
<dbReference type="Gene3D" id="3.10.180.10">
    <property type="entry name" value="2,3-Dihydroxybiphenyl 1,2-Dioxygenase, domain 1"/>
    <property type="match status" value="1"/>
</dbReference>
<sequence length="122" mass="13668">MALKHLNLSVPDVAETKAFFETYFGFQCLEVKGDNIIAILKDEDDFILSISNFHKDQTVQYPADFHLGFVQETPEQVMAIYQNLKANGIDVGKEPHTYGGRGTMSFYVTAPGNFLIEVLCIS</sequence>
<feature type="domain" description="VOC" evidence="1">
    <location>
        <begin position="2"/>
        <end position="121"/>
    </location>
</feature>
<proteinExistence type="predicted"/>
<dbReference type="RefSeq" id="WP_046576660.1">
    <property type="nucleotide sequence ID" value="NZ_CP010429.1"/>
</dbReference>
<dbReference type="Proteomes" id="UP000033054">
    <property type="component" value="Chromosome"/>
</dbReference>
<dbReference type="PROSITE" id="PS51819">
    <property type="entry name" value="VOC"/>
    <property type="match status" value="1"/>
</dbReference>
<evidence type="ECO:0000313" key="2">
    <source>
        <dbReference type="EMBL" id="AKD57101.1"/>
    </source>
</evidence>
<dbReference type="InterPro" id="IPR029068">
    <property type="entry name" value="Glyas_Bleomycin-R_OHBP_Dase"/>
</dbReference>
<dbReference type="InterPro" id="IPR004360">
    <property type="entry name" value="Glyas_Fos-R_dOase_dom"/>
</dbReference>
<dbReference type="InterPro" id="IPR051332">
    <property type="entry name" value="Fosfomycin_Res_Enzymes"/>
</dbReference>
<dbReference type="InterPro" id="IPR037523">
    <property type="entry name" value="VOC_core"/>
</dbReference>
<protein>
    <recommendedName>
        <fullName evidence="1">VOC domain-containing protein</fullName>
    </recommendedName>
</protein>
<gene>
    <name evidence="2" type="ORF">SD10_21615</name>
</gene>
<dbReference type="KEGG" id="srd:SD10_21615"/>
<dbReference type="AlphaFoldDB" id="A0A0E3V9F7"/>
<accession>A0A0E3V9F7</accession>
<evidence type="ECO:0000313" key="3">
    <source>
        <dbReference type="Proteomes" id="UP000033054"/>
    </source>
</evidence>
<keyword evidence="3" id="KW-1185">Reference proteome</keyword>
<dbReference type="EMBL" id="CP010429">
    <property type="protein sequence ID" value="AKD57101.1"/>
    <property type="molecule type" value="Genomic_DNA"/>
</dbReference>
<evidence type="ECO:0000259" key="1">
    <source>
        <dbReference type="PROSITE" id="PS51819"/>
    </source>
</evidence>